<dbReference type="AlphaFoldDB" id="A0A0R3QBF5"/>
<keyword evidence="2" id="KW-1185">Reference proteome</keyword>
<dbReference type="Proteomes" id="UP000280834">
    <property type="component" value="Unassembled WGS sequence"/>
</dbReference>
<organism evidence="3">
    <name type="scientific">Brugia timori</name>
    <dbReference type="NCBI Taxonomy" id="42155"/>
    <lineage>
        <taxon>Eukaryota</taxon>
        <taxon>Metazoa</taxon>
        <taxon>Ecdysozoa</taxon>
        <taxon>Nematoda</taxon>
        <taxon>Chromadorea</taxon>
        <taxon>Rhabditida</taxon>
        <taxon>Spirurina</taxon>
        <taxon>Spiruromorpha</taxon>
        <taxon>Filarioidea</taxon>
        <taxon>Onchocercidae</taxon>
        <taxon>Brugia</taxon>
    </lineage>
</organism>
<name>A0A0R3QBF5_9BILA</name>
<dbReference type="EMBL" id="UZAG01002601">
    <property type="protein sequence ID" value="VDO13785.1"/>
    <property type="molecule type" value="Genomic_DNA"/>
</dbReference>
<accession>A0A0R3QBF5</accession>
<proteinExistence type="predicted"/>
<reference evidence="1 2" key="2">
    <citation type="submission" date="2018-11" db="EMBL/GenBank/DDBJ databases">
        <authorList>
            <consortium name="Pathogen Informatics"/>
        </authorList>
    </citation>
    <scope>NUCLEOTIDE SEQUENCE [LARGE SCALE GENOMIC DNA]</scope>
</reference>
<dbReference type="WBParaSite" id="BTMF_0000368001-mRNA-1">
    <property type="protein sequence ID" value="BTMF_0000368001-mRNA-1"/>
    <property type="gene ID" value="BTMF_0000368001"/>
</dbReference>
<evidence type="ECO:0000313" key="2">
    <source>
        <dbReference type="Proteomes" id="UP000280834"/>
    </source>
</evidence>
<gene>
    <name evidence="1" type="ORF">BTMF_LOCUS2987</name>
</gene>
<reference evidence="3" key="1">
    <citation type="submission" date="2017-02" db="UniProtKB">
        <authorList>
            <consortium name="WormBaseParasite"/>
        </authorList>
    </citation>
    <scope>IDENTIFICATION</scope>
</reference>
<evidence type="ECO:0000313" key="1">
    <source>
        <dbReference type="EMBL" id="VDO13785.1"/>
    </source>
</evidence>
<sequence>MINIRKLSCRFAQRIEFVAAKQQVITFARYAMHLQLYFCAHKLFLTSSANSELTYLKVLNLRSISSRDYHIQ</sequence>
<protein>
    <submittedName>
        <fullName evidence="3">Ovule protein</fullName>
    </submittedName>
</protein>
<evidence type="ECO:0000313" key="3">
    <source>
        <dbReference type="WBParaSite" id="BTMF_0000368001-mRNA-1"/>
    </source>
</evidence>